<feature type="compositionally biased region" description="Polar residues" evidence="12">
    <location>
        <begin position="56"/>
        <end position="69"/>
    </location>
</feature>
<gene>
    <name evidence="14" type="ORF">MCYG_00351</name>
</gene>
<dbReference type="RefSeq" id="XP_002850247.1">
    <property type="nucleotide sequence ID" value="XM_002850201.1"/>
</dbReference>
<dbReference type="Proteomes" id="UP000002035">
    <property type="component" value="Unassembled WGS sequence"/>
</dbReference>
<evidence type="ECO:0000313" key="14">
    <source>
        <dbReference type="EMBL" id="EEQ27463.1"/>
    </source>
</evidence>
<evidence type="ECO:0000256" key="12">
    <source>
        <dbReference type="SAM" id="MobiDB-lite"/>
    </source>
</evidence>
<evidence type="ECO:0000256" key="8">
    <source>
        <dbReference type="ARBA" id="ARBA00023163"/>
    </source>
</evidence>
<dbReference type="SMART" id="SM00385">
    <property type="entry name" value="CYCLIN"/>
    <property type="match status" value="2"/>
</dbReference>
<dbReference type="InterPro" id="IPR013150">
    <property type="entry name" value="TFIIB_cyclin"/>
</dbReference>
<dbReference type="AlphaFoldDB" id="C5FC40"/>
<keyword evidence="15" id="KW-1185">Reference proteome</keyword>
<dbReference type="PRINTS" id="PR00685">
    <property type="entry name" value="TIFACTORIIB"/>
</dbReference>
<dbReference type="OrthoDB" id="511529at2759"/>
<dbReference type="PROSITE" id="PS51134">
    <property type="entry name" value="ZF_TFIIB"/>
    <property type="match status" value="1"/>
</dbReference>
<feature type="region of interest" description="Disordered" evidence="12">
    <location>
        <begin position="677"/>
        <end position="877"/>
    </location>
</feature>
<accession>C5FC40</accession>
<feature type="compositionally biased region" description="Low complexity" evidence="12">
    <location>
        <begin position="526"/>
        <end position="538"/>
    </location>
</feature>
<dbReference type="GO" id="GO:0005634">
    <property type="term" value="C:nucleus"/>
    <property type="evidence" value="ECO:0007669"/>
    <property type="project" value="UniProtKB-SubCell"/>
</dbReference>
<dbReference type="CDD" id="cd20554">
    <property type="entry name" value="CYCLIN_TFIIIB90_rpt2"/>
    <property type="match status" value="1"/>
</dbReference>
<feature type="domain" description="TFIIB-type" evidence="13">
    <location>
        <begin position="62"/>
        <end position="95"/>
    </location>
</feature>
<feature type="compositionally biased region" description="Basic residues" evidence="12">
    <location>
        <begin position="609"/>
        <end position="619"/>
    </location>
</feature>
<evidence type="ECO:0000256" key="9">
    <source>
        <dbReference type="ARBA" id="ARBA00023242"/>
    </source>
</evidence>
<dbReference type="GO" id="GO:0017025">
    <property type="term" value="F:TBP-class protein binding"/>
    <property type="evidence" value="ECO:0007669"/>
    <property type="project" value="InterPro"/>
</dbReference>
<evidence type="ECO:0000256" key="5">
    <source>
        <dbReference type="ARBA" id="ARBA00022833"/>
    </source>
</evidence>
<evidence type="ECO:0000256" key="3">
    <source>
        <dbReference type="ARBA" id="ARBA00022723"/>
    </source>
</evidence>
<evidence type="ECO:0000313" key="15">
    <source>
        <dbReference type="Proteomes" id="UP000002035"/>
    </source>
</evidence>
<dbReference type="GO" id="GO:0006384">
    <property type="term" value="P:transcription initiation at RNA polymerase III promoter"/>
    <property type="evidence" value="ECO:0007669"/>
    <property type="project" value="UniProtKB-ARBA"/>
</dbReference>
<dbReference type="InterPro" id="IPR013137">
    <property type="entry name" value="Znf_TFIIB"/>
</dbReference>
<dbReference type="STRING" id="554155.C5FC40"/>
<dbReference type="OMA" id="EPPCKVM"/>
<dbReference type="Gene3D" id="2.20.25.10">
    <property type="match status" value="1"/>
</dbReference>
<keyword evidence="5" id="KW-0862">Zinc</keyword>
<sequence length="877" mass="94737">MVGVKPTPRLPPPGKAGIRRPPVERLASLKRPNPTPIRRPQSIHVPQNQQQQQQQKSNTTVPPKTSKCPNPSCPDPNIVEDDGQKVCAGCGTVISESNIVSEVTFGEASSGAAIVQGTFVGADQSHGRSFGPGFQRGGRIESREITEQNGNRYIAQLSRALNIPESASKAGGQVFKLAVGLNFIQGRRTKTVAAVALYIACRRQDGNTVMLIDFADVLMINVFKLGRAYKALLDELRLGGNHFIMNPIDPESLIYRFSKQLEFGPAMMQVASEAVRIVQRMNRDWMITGRRPAGICGAALILAARMNNFRRTVREVVYVVKVTELTIHQRLNEFKATESGGLTVDEFRSVQLETCHDPPSFSHSKDKKAAVQGKKRKATEIEGGADAGHDTPPVQAEASTAHKQVSTRVDADGFAIPEIPIDPALLASGKNNESSGNSGIVEEPDLNSNGKRIRPKGSKSAPYPEPTESELASESALEDEMTALLSSNSDLVASTTKPEATATNTETTKSTTTTDGNNESDRVVEPSADTDTASTTPSKPQQPVSSDAEINPLEFDDDPEVQFCLLSPAEVEIKERIWVHENKDYLRTQQAKALRKALAEAGSDASRPGGHRPRKRRKGRMGDVTYLSGEGKNADGESVAGSRASTPAEATRLMLERRGFSKKINYQLFEQMYGDDDEAANEEGGNIITAKKKDNSESENGRRSRSRSVSVSRSVRGSSTVSERGIFGGRASGNRSKLLKPIRTPVTSTMKKSAAPAAIPASTGAANKTSSEPTDAAADTEPTPKKTQPPTSIAPRVTKPVEQASAPEKATDPSEEILGYLPDAEEDELPPGTADVDEEDDEEEEEEEEEEDDGVEAAFAGNYYDEGSEGGYDDDYF</sequence>
<dbReference type="PANTHER" id="PTHR11618:SF4">
    <property type="entry name" value="TRANSCRIPTION FACTOR IIIB 90 KDA SUBUNIT"/>
    <property type="match status" value="1"/>
</dbReference>
<dbReference type="FunFam" id="1.10.472.10:FF:000002">
    <property type="entry name" value="Transcription factor IIIB 90 kDa subunit"/>
    <property type="match status" value="1"/>
</dbReference>
<keyword evidence="7" id="KW-0010">Activator</keyword>
<dbReference type="GO" id="GO:0000126">
    <property type="term" value="C:transcription factor TFIIIB complex"/>
    <property type="evidence" value="ECO:0007669"/>
    <property type="project" value="UniProtKB-ARBA"/>
</dbReference>
<feature type="compositionally biased region" description="Low complexity" evidence="12">
    <location>
        <begin position="753"/>
        <end position="766"/>
    </location>
</feature>
<evidence type="ECO:0000256" key="10">
    <source>
        <dbReference type="ARBA" id="ARBA00031009"/>
    </source>
</evidence>
<keyword evidence="6" id="KW-0805">Transcription regulation</keyword>
<evidence type="ECO:0000256" key="7">
    <source>
        <dbReference type="ARBA" id="ARBA00023159"/>
    </source>
</evidence>
<keyword evidence="9" id="KW-0539">Nucleus</keyword>
<dbReference type="eggNOG" id="KOG1598">
    <property type="taxonomic scope" value="Eukaryota"/>
</dbReference>
<dbReference type="Pfam" id="PF07741">
    <property type="entry name" value="BRF1"/>
    <property type="match status" value="1"/>
</dbReference>
<dbReference type="EMBL" id="DS995701">
    <property type="protein sequence ID" value="EEQ27463.1"/>
    <property type="molecule type" value="Genomic_DNA"/>
</dbReference>
<dbReference type="GO" id="GO:0070897">
    <property type="term" value="P:transcription preinitiation complex assembly"/>
    <property type="evidence" value="ECO:0007669"/>
    <property type="project" value="InterPro"/>
</dbReference>
<feature type="compositionally biased region" description="Polar residues" evidence="12">
    <location>
        <begin position="484"/>
        <end position="493"/>
    </location>
</feature>
<dbReference type="FunFam" id="1.10.472.10:FF:000007">
    <property type="entry name" value="Transcription factor IIIB 90 kDa subunit"/>
    <property type="match status" value="1"/>
</dbReference>
<dbReference type="Pfam" id="PF00382">
    <property type="entry name" value="TFIIB"/>
    <property type="match status" value="2"/>
</dbReference>
<dbReference type="GO" id="GO:0008270">
    <property type="term" value="F:zinc ion binding"/>
    <property type="evidence" value="ECO:0007669"/>
    <property type="project" value="UniProtKB-KW"/>
</dbReference>
<organism evidence="14 15">
    <name type="scientific">Arthroderma otae (strain ATCC MYA-4605 / CBS 113480)</name>
    <name type="common">Microsporum canis</name>
    <dbReference type="NCBI Taxonomy" id="554155"/>
    <lineage>
        <taxon>Eukaryota</taxon>
        <taxon>Fungi</taxon>
        <taxon>Dikarya</taxon>
        <taxon>Ascomycota</taxon>
        <taxon>Pezizomycotina</taxon>
        <taxon>Eurotiomycetes</taxon>
        <taxon>Eurotiomycetidae</taxon>
        <taxon>Onygenales</taxon>
        <taxon>Arthrodermataceae</taxon>
        <taxon>Microsporum</taxon>
    </lineage>
</organism>
<feature type="compositionally biased region" description="Acidic residues" evidence="12">
    <location>
        <begin position="823"/>
        <end position="855"/>
    </location>
</feature>
<evidence type="ECO:0000256" key="6">
    <source>
        <dbReference type="ARBA" id="ARBA00023015"/>
    </source>
</evidence>
<feature type="region of interest" description="Disordered" evidence="12">
    <location>
        <begin position="1"/>
        <end position="76"/>
    </location>
</feature>
<evidence type="ECO:0000256" key="11">
    <source>
        <dbReference type="PROSITE-ProRule" id="PRU00469"/>
    </source>
</evidence>
<keyword evidence="8" id="KW-0804">Transcription</keyword>
<dbReference type="SUPFAM" id="SSF57783">
    <property type="entry name" value="Zinc beta-ribbon"/>
    <property type="match status" value="1"/>
</dbReference>
<protein>
    <recommendedName>
        <fullName evidence="10">B-related factor 1</fullName>
    </recommendedName>
</protein>
<reference evidence="15" key="1">
    <citation type="journal article" date="2012" name="MBio">
        <title>Comparative genome analysis of Trichophyton rubrum and related dermatophytes reveals candidate genes involved in infection.</title>
        <authorList>
            <person name="Martinez D.A."/>
            <person name="Oliver B.G."/>
            <person name="Graeser Y."/>
            <person name="Goldberg J.M."/>
            <person name="Li W."/>
            <person name="Martinez-Rossi N.M."/>
            <person name="Monod M."/>
            <person name="Shelest E."/>
            <person name="Barton R.C."/>
            <person name="Birch E."/>
            <person name="Brakhage A.A."/>
            <person name="Chen Z."/>
            <person name="Gurr S.J."/>
            <person name="Heiman D."/>
            <person name="Heitman J."/>
            <person name="Kosti I."/>
            <person name="Rossi A."/>
            <person name="Saif S."/>
            <person name="Samalova M."/>
            <person name="Saunders C.W."/>
            <person name="Shea T."/>
            <person name="Summerbell R.C."/>
            <person name="Xu J."/>
            <person name="Young S."/>
            <person name="Zeng Q."/>
            <person name="Birren B.W."/>
            <person name="Cuomo C.A."/>
            <person name="White T.C."/>
        </authorList>
    </citation>
    <scope>NUCLEOTIDE SEQUENCE [LARGE SCALE GENOMIC DNA]</scope>
    <source>
        <strain evidence="15">ATCC MYA-4605 / CBS 113480</strain>
    </source>
</reference>
<feature type="region of interest" description="Disordered" evidence="12">
    <location>
        <begin position="425"/>
        <end position="556"/>
    </location>
</feature>
<feature type="compositionally biased region" description="Low complexity" evidence="12">
    <location>
        <begin position="494"/>
        <end position="514"/>
    </location>
</feature>
<dbReference type="InterPro" id="IPR036915">
    <property type="entry name" value="Cyclin-like_sf"/>
</dbReference>
<dbReference type="SUPFAM" id="SSF47954">
    <property type="entry name" value="Cyclin-like"/>
    <property type="match status" value="2"/>
</dbReference>
<dbReference type="GO" id="GO:0097550">
    <property type="term" value="C:transcription preinitiation complex"/>
    <property type="evidence" value="ECO:0007669"/>
    <property type="project" value="TreeGrafter"/>
</dbReference>
<dbReference type="PANTHER" id="PTHR11618">
    <property type="entry name" value="TRANSCRIPTION INITIATION FACTOR IIB-RELATED"/>
    <property type="match status" value="1"/>
</dbReference>
<feature type="compositionally biased region" description="Acidic residues" evidence="12">
    <location>
        <begin position="866"/>
        <end position="877"/>
    </location>
</feature>
<dbReference type="GeneID" id="9225308"/>
<evidence type="ECO:0000259" key="13">
    <source>
        <dbReference type="PROSITE" id="PS51134"/>
    </source>
</evidence>
<comment type="similarity">
    <text evidence="2">Belongs to the TFIIB family.</text>
</comment>
<keyword evidence="4 11" id="KW-0863">Zinc-finger</keyword>
<comment type="subcellular location">
    <subcellularLocation>
        <location evidence="1">Nucleus</location>
    </subcellularLocation>
</comment>
<dbReference type="VEuPathDB" id="FungiDB:MCYG_00351"/>
<dbReference type="HOGENOM" id="CLU_010293_0_1_1"/>
<feature type="region of interest" description="Disordered" evidence="12">
    <location>
        <begin position="355"/>
        <end position="405"/>
    </location>
</feature>
<name>C5FC40_ARTOC</name>
<proteinExistence type="inferred from homology"/>
<keyword evidence="3" id="KW-0479">Metal-binding</keyword>
<feature type="compositionally biased region" description="Low complexity" evidence="12">
    <location>
        <begin position="428"/>
        <end position="439"/>
    </location>
</feature>
<dbReference type="GO" id="GO:0000995">
    <property type="term" value="F:RNA polymerase III general transcription initiation factor activity"/>
    <property type="evidence" value="ECO:0007669"/>
    <property type="project" value="TreeGrafter"/>
</dbReference>
<feature type="region of interest" description="Disordered" evidence="12">
    <location>
        <begin position="597"/>
        <end position="650"/>
    </location>
</feature>
<feature type="compositionally biased region" description="Low complexity" evidence="12">
    <location>
        <begin position="707"/>
        <end position="725"/>
    </location>
</feature>
<dbReference type="GO" id="GO:0001006">
    <property type="term" value="F:RNA polymerase III type 3 promoter sequence-specific DNA binding"/>
    <property type="evidence" value="ECO:0007669"/>
    <property type="project" value="TreeGrafter"/>
</dbReference>
<evidence type="ECO:0000256" key="4">
    <source>
        <dbReference type="ARBA" id="ARBA00022771"/>
    </source>
</evidence>
<dbReference type="InterPro" id="IPR013763">
    <property type="entry name" value="Cyclin-like_dom"/>
</dbReference>
<dbReference type="InterPro" id="IPR000812">
    <property type="entry name" value="TFIIB"/>
</dbReference>
<dbReference type="Gene3D" id="1.10.472.10">
    <property type="entry name" value="Cyclin-like"/>
    <property type="match status" value="2"/>
</dbReference>
<dbReference type="InterPro" id="IPR011665">
    <property type="entry name" value="BRF1_TBP-bd_dom"/>
</dbReference>
<dbReference type="Gene3D" id="1.20.5.650">
    <property type="entry name" value="Single helix bin"/>
    <property type="match status" value="1"/>
</dbReference>
<evidence type="ECO:0000256" key="1">
    <source>
        <dbReference type="ARBA" id="ARBA00004123"/>
    </source>
</evidence>
<feature type="compositionally biased region" description="Basic and acidic residues" evidence="12">
    <location>
        <begin position="691"/>
        <end position="702"/>
    </location>
</feature>
<evidence type="ECO:0000256" key="2">
    <source>
        <dbReference type="ARBA" id="ARBA00010857"/>
    </source>
</evidence>